<gene>
    <name evidence="3" type="ORF">GCM10022402_18610</name>
</gene>
<evidence type="ECO:0000313" key="3">
    <source>
        <dbReference type="EMBL" id="GAA3739024.1"/>
    </source>
</evidence>
<accession>A0ABP7FG20</accession>
<dbReference type="Proteomes" id="UP001500908">
    <property type="component" value="Unassembled WGS sequence"/>
</dbReference>
<dbReference type="Pfam" id="PF07883">
    <property type="entry name" value="Cupin_2"/>
    <property type="match status" value="1"/>
</dbReference>
<dbReference type="RefSeq" id="WP_344969638.1">
    <property type="nucleotide sequence ID" value="NZ_BAABDD010000006.1"/>
</dbReference>
<dbReference type="InterPro" id="IPR011051">
    <property type="entry name" value="RmlC_Cupin_sf"/>
</dbReference>
<dbReference type="InterPro" id="IPR013096">
    <property type="entry name" value="Cupin_2"/>
</dbReference>
<dbReference type="CDD" id="cd02208">
    <property type="entry name" value="cupin_RmlC-like"/>
    <property type="match status" value="1"/>
</dbReference>
<evidence type="ECO:0000313" key="4">
    <source>
        <dbReference type="Proteomes" id="UP001500908"/>
    </source>
</evidence>
<proteinExistence type="predicted"/>
<dbReference type="PANTHER" id="PTHR36114">
    <property type="entry name" value="16.7 KDA PROTEIN IN WHIE LOCUS"/>
    <property type="match status" value="1"/>
</dbReference>
<keyword evidence="4" id="KW-1185">Reference proteome</keyword>
<feature type="region of interest" description="Disordered" evidence="1">
    <location>
        <begin position="112"/>
        <end position="136"/>
    </location>
</feature>
<evidence type="ECO:0000256" key="1">
    <source>
        <dbReference type="SAM" id="MobiDB-lite"/>
    </source>
</evidence>
<dbReference type="InterPro" id="IPR052044">
    <property type="entry name" value="PKS_Associated_Protein"/>
</dbReference>
<organism evidence="3 4">
    <name type="scientific">Salinactinospora qingdaonensis</name>
    <dbReference type="NCBI Taxonomy" id="702744"/>
    <lineage>
        <taxon>Bacteria</taxon>
        <taxon>Bacillati</taxon>
        <taxon>Actinomycetota</taxon>
        <taxon>Actinomycetes</taxon>
        <taxon>Streptosporangiales</taxon>
        <taxon>Nocardiopsidaceae</taxon>
        <taxon>Salinactinospora</taxon>
    </lineage>
</organism>
<feature type="domain" description="Cupin type-2" evidence="2">
    <location>
        <begin position="36"/>
        <end position="106"/>
    </location>
</feature>
<name>A0ABP7FG20_9ACTN</name>
<reference evidence="4" key="1">
    <citation type="journal article" date="2019" name="Int. J. Syst. Evol. Microbiol.">
        <title>The Global Catalogue of Microorganisms (GCM) 10K type strain sequencing project: providing services to taxonomists for standard genome sequencing and annotation.</title>
        <authorList>
            <consortium name="The Broad Institute Genomics Platform"/>
            <consortium name="The Broad Institute Genome Sequencing Center for Infectious Disease"/>
            <person name="Wu L."/>
            <person name="Ma J."/>
        </authorList>
    </citation>
    <scope>NUCLEOTIDE SEQUENCE [LARGE SCALE GENOMIC DNA]</scope>
    <source>
        <strain evidence="4">JCM 17137</strain>
    </source>
</reference>
<comment type="caution">
    <text evidence="3">The sequence shown here is derived from an EMBL/GenBank/DDBJ whole genome shotgun (WGS) entry which is preliminary data.</text>
</comment>
<dbReference type="SUPFAM" id="SSF51182">
    <property type="entry name" value="RmlC-like cupins"/>
    <property type="match status" value="1"/>
</dbReference>
<dbReference type="InterPro" id="IPR014710">
    <property type="entry name" value="RmlC-like_jellyroll"/>
</dbReference>
<protein>
    <submittedName>
        <fullName evidence="3">Cupin domain-containing protein</fullName>
    </submittedName>
</protein>
<sequence>MHIHPDDIPGISFDWGAIKWFVTPDTVPGTAVTQGEVIVNPGKGHARHRHPRSEELIYVVSGRGEQTVGDEGPFAITEGDLVRIPVNEEHSTYNTTWRPLRLIVTYAPGGSETDLEGAPDYRGLAAGDVPHWRQAD</sequence>
<dbReference type="Gene3D" id="2.60.120.10">
    <property type="entry name" value="Jelly Rolls"/>
    <property type="match status" value="1"/>
</dbReference>
<dbReference type="PANTHER" id="PTHR36114:SF1">
    <property type="entry name" value="16.7 KDA PROTEIN IN WHIE LOCUS"/>
    <property type="match status" value="1"/>
</dbReference>
<evidence type="ECO:0000259" key="2">
    <source>
        <dbReference type="Pfam" id="PF07883"/>
    </source>
</evidence>
<dbReference type="EMBL" id="BAABDD010000006">
    <property type="protein sequence ID" value="GAA3739024.1"/>
    <property type="molecule type" value="Genomic_DNA"/>
</dbReference>